<feature type="region of interest" description="Disordered" evidence="1">
    <location>
        <begin position="1"/>
        <end position="26"/>
    </location>
</feature>
<feature type="compositionally biased region" description="Basic and acidic residues" evidence="1">
    <location>
        <begin position="165"/>
        <end position="177"/>
    </location>
</feature>
<dbReference type="Proteomes" id="UP000326759">
    <property type="component" value="Unassembled WGS sequence"/>
</dbReference>
<protein>
    <submittedName>
        <fullName evidence="3">X-ray repair cross-complementing protein 5</fullName>
    </submittedName>
</protein>
<dbReference type="Pfam" id="PF08785">
    <property type="entry name" value="Ku_PK_bind"/>
    <property type="match status" value="1"/>
</dbReference>
<dbReference type="InterPro" id="IPR014893">
    <property type="entry name" value="Ku_PK_bind"/>
</dbReference>
<feature type="domain" description="Ku C-terminal" evidence="2">
    <location>
        <begin position="44"/>
        <end position="162"/>
    </location>
</feature>
<evidence type="ECO:0000313" key="3">
    <source>
        <dbReference type="EMBL" id="KAB7498096.1"/>
    </source>
</evidence>
<proteinExistence type="predicted"/>
<evidence type="ECO:0000256" key="1">
    <source>
        <dbReference type="SAM" id="MobiDB-lite"/>
    </source>
</evidence>
<feature type="compositionally biased region" description="Acidic residues" evidence="1">
    <location>
        <begin position="178"/>
        <end position="187"/>
    </location>
</feature>
<dbReference type="SUPFAM" id="SSF101420">
    <property type="entry name" value="C-terminal domain of Ku80"/>
    <property type="match status" value="1"/>
</dbReference>
<feature type="compositionally biased region" description="Low complexity" evidence="1">
    <location>
        <begin position="9"/>
        <end position="22"/>
    </location>
</feature>
<dbReference type="AlphaFoldDB" id="A0A5N5SV52"/>
<organism evidence="3 4">
    <name type="scientific">Armadillidium nasatum</name>
    <dbReference type="NCBI Taxonomy" id="96803"/>
    <lineage>
        <taxon>Eukaryota</taxon>
        <taxon>Metazoa</taxon>
        <taxon>Ecdysozoa</taxon>
        <taxon>Arthropoda</taxon>
        <taxon>Crustacea</taxon>
        <taxon>Multicrustacea</taxon>
        <taxon>Malacostraca</taxon>
        <taxon>Eumalacostraca</taxon>
        <taxon>Peracarida</taxon>
        <taxon>Isopoda</taxon>
        <taxon>Oniscidea</taxon>
        <taxon>Crinocheta</taxon>
        <taxon>Armadillidiidae</taxon>
        <taxon>Armadillidium</taxon>
    </lineage>
</organism>
<dbReference type="EMBL" id="SEYY01019618">
    <property type="protein sequence ID" value="KAB7498096.1"/>
    <property type="molecule type" value="Genomic_DNA"/>
</dbReference>
<dbReference type="Gene3D" id="1.25.40.240">
    <property type="entry name" value="Ku, C-terminal domain"/>
    <property type="match status" value="1"/>
</dbReference>
<evidence type="ECO:0000259" key="2">
    <source>
        <dbReference type="Pfam" id="PF08785"/>
    </source>
</evidence>
<comment type="caution">
    <text evidence="3">The sequence shown here is derived from an EMBL/GenBank/DDBJ whole genome shotgun (WGS) entry which is preliminary data.</text>
</comment>
<keyword evidence="4" id="KW-1185">Reference proteome</keyword>
<dbReference type="InterPro" id="IPR036494">
    <property type="entry name" value="Ku_C_sf"/>
</dbReference>
<gene>
    <name evidence="3" type="primary">XRCC5</name>
    <name evidence="3" type="ORF">Anas_06259</name>
</gene>
<dbReference type="OrthoDB" id="30826at2759"/>
<sequence length="187" mass="21035">MKKKDIFDSASTSTTPSTSTSTNGTALTSSDLTRVTIKNISSATPVQDFMTMLSGEQPNYPNICTMMTDVLLQMVESLTGDRETDRILSTKLIEAIKTYRKETCLIDPSPFNDFITNLKQVVRARGFSSLWTVIADEKLGLITKSESLKSKLTSEEGEKFYHLEEEKKEEPMQVDKEGDYDDMLDDF</sequence>
<name>A0A5N5SV52_9CRUS</name>
<evidence type="ECO:0000313" key="4">
    <source>
        <dbReference type="Proteomes" id="UP000326759"/>
    </source>
</evidence>
<feature type="region of interest" description="Disordered" evidence="1">
    <location>
        <begin position="165"/>
        <end position="187"/>
    </location>
</feature>
<reference evidence="3 4" key="1">
    <citation type="journal article" date="2019" name="PLoS Biol.">
        <title>Sex chromosomes control vertical transmission of feminizing Wolbachia symbionts in an isopod.</title>
        <authorList>
            <person name="Becking T."/>
            <person name="Chebbi M.A."/>
            <person name="Giraud I."/>
            <person name="Moumen B."/>
            <person name="Laverre T."/>
            <person name="Caubet Y."/>
            <person name="Peccoud J."/>
            <person name="Gilbert C."/>
            <person name="Cordaux R."/>
        </authorList>
    </citation>
    <scope>NUCLEOTIDE SEQUENCE [LARGE SCALE GENOMIC DNA]</scope>
    <source>
        <strain evidence="3">ANa2</strain>
        <tissue evidence="3">Whole body excluding digestive tract and cuticle</tissue>
    </source>
</reference>
<accession>A0A5N5SV52</accession>